<dbReference type="RefSeq" id="WP_062930714.1">
    <property type="nucleotide sequence ID" value="NZ_CP015098.1"/>
</dbReference>
<dbReference type="EMBL" id="CP015098">
    <property type="protein sequence ID" value="AMW14574.1"/>
    <property type="molecule type" value="Genomic_DNA"/>
</dbReference>
<dbReference type="Proteomes" id="UP000076096">
    <property type="component" value="Chromosome"/>
</dbReference>
<sequence>MVSEPVVRVVWGATLTLFPDVLLHRLLRTPPGRTGRTAVRALGVRHVLQGAAPTRGLLSPAWRTALDASHAVSMAGLALRSERWRGAALTDLCVACAFTLSSVRGARAGRVGDGHG</sequence>
<proteinExistence type="predicted"/>
<gene>
    <name evidence="1" type="ORF">A4E84_36930</name>
</gene>
<accession>A0A143CAV5</accession>
<reference evidence="2" key="1">
    <citation type="submission" date="2016-04" db="EMBL/GenBank/DDBJ databases">
        <authorList>
            <person name="Zhang B."/>
        </authorList>
    </citation>
    <scope>NUCLEOTIDE SEQUENCE [LARGE SCALE GENOMIC DNA]</scope>
    <source>
        <strain evidence="2">S10</strain>
    </source>
</reference>
<dbReference type="KEGG" id="stsi:A4E84_36930"/>
<dbReference type="STRING" id="1783515.A4E84_36930"/>
<organism evidence="1 2">
    <name type="scientific">Streptomyces qaidamensis</name>
    <dbReference type="NCBI Taxonomy" id="1783515"/>
    <lineage>
        <taxon>Bacteria</taxon>
        <taxon>Bacillati</taxon>
        <taxon>Actinomycetota</taxon>
        <taxon>Actinomycetes</taxon>
        <taxon>Kitasatosporales</taxon>
        <taxon>Streptomycetaceae</taxon>
        <taxon>Streptomyces</taxon>
        <taxon>Streptomyces aurantiacus group</taxon>
    </lineage>
</organism>
<evidence type="ECO:0000313" key="2">
    <source>
        <dbReference type="Proteomes" id="UP000076096"/>
    </source>
</evidence>
<keyword evidence="2" id="KW-1185">Reference proteome</keyword>
<dbReference type="AlphaFoldDB" id="A0A143CAV5"/>
<protein>
    <submittedName>
        <fullName evidence="1">Uncharacterized protein</fullName>
    </submittedName>
</protein>
<name>A0A143CAV5_9ACTN</name>
<evidence type="ECO:0000313" key="1">
    <source>
        <dbReference type="EMBL" id="AMW14574.1"/>
    </source>
</evidence>